<dbReference type="EMBL" id="JABMCH010000063">
    <property type="protein sequence ID" value="NUU47383.1"/>
    <property type="molecule type" value="Genomic_DNA"/>
</dbReference>
<evidence type="ECO:0000313" key="2">
    <source>
        <dbReference type="EMBL" id="NUU47383.1"/>
    </source>
</evidence>
<proteinExistence type="predicted"/>
<dbReference type="PANTHER" id="PTHR38590:SF1">
    <property type="entry name" value="BLL0828 PROTEIN"/>
    <property type="match status" value="1"/>
</dbReference>
<keyword evidence="2" id="KW-0255">Endonuclease</keyword>
<comment type="caution">
    <text evidence="2">The sequence shown here is derived from an EMBL/GenBank/DDBJ whole genome shotgun (WGS) entry which is preliminary data.</text>
</comment>
<sequence>MPRPEVSLARKLRRTMTLPEVLLWQQLRGSPGGLRFRRQHPVGCYIADFYCSKARPMVEVDGAIHGVEARPSRDVARDQYLNENGYRVMRIGAADILRDAEAVAASIVSLAAALLHHSPAASGPPPRAGEDISWTS</sequence>
<keyword evidence="3" id="KW-1185">Reference proteome</keyword>
<organism evidence="2 3">
    <name type="scientific">Sphingomonas zeae</name>
    <dbReference type="NCBI Taxonomy" id="1646122"/>
    <lineage>
        <taxon>Bacteria</taxon>
        <taxon>Pseudomonadati</taxon>
        <taxon>Pseudomonadota</taxon>
        <taxon>Alphaproteobacteria</taxon>
        <taxon>Sphingomonadales</taxon>
        <taxon>Sphingomonadaceae</taxon>
        <taxon>Sphingomonas</taxon>
    </lineage>
</organism>
<dbReference type="InterPro" id="IPR007569">
    <property type="entry name" value="DUF559"/>
</dbReference>
<keyword evidence="2" id="KW-0540">Nuclease</keyword>
<dbReference type="Gene3D" id="3.40.960.10">
    <property type="entry name" value="VSR Endonuclease"/>
    <property type="match status" value="1"/>
</dbReference>
<accession>A0A7Y6B651</accession>
<dbReference type="InterPro" id="IPR047216">
    <property type="entry name" value="Endonuclease_DUF559_bact"/>
</dbReference>
<dbReference type="SUPFAM" id="SSF52980">
    <property type="entry name" value="Restriction endonuclease-like"/>
    <property type="match status" value="1"/>
</dbReference>
<feature type="domain" description="DUF559" evidence="1">
    <location>
        <begin position="7"/>
        <end position="109"/>
    </location>
</feature>
<dbReference type="AlphaFoldDB" id="A0A7Y6B651"/>
<evidence type="ECO:0000259" key="1">
    <source>
        <dbReference type="Pfam" id="PF04480"/>
    </source>
</evidence>
<gene>
    <name evidence="2" type="ORF">HP438_10390</name>
</gene>
<keyword evidence="2" id="KW-0378">Hydrolase</keyword>
<evidence type="ECO:0000313" key="3">
    <source>
        <dbReference type="Proteomes" id="UP000536441"/>
    </source>
</evidence>
<dbReference type="GO" id="GO:0004519">
    <property type="term" value="F:endonuclease activity"/>
    <property type="evidence" value="ECO:0007669"/>
    <property type="project" value="UniProtKB-KW"/>
</dbReference>
<reference evidence="2 3" key="1">
    <citation type="submission" date="2020-05" db="EMBL/GenBank/DDBJ databases">
        <title>Genome Sequencing of Type Strains.</title>
        <authorList>
            <person name="Lemaire J.F."/>
            <person name="Inderbitzin P."/>
            <person name="Gregorio O.A."/>
            <person name="Collins S.B."/>
            <person name="Wespe N."/>
            <person name="Knight-Connoni V."/>
        </authorList>
    </citation>
    <scope>NUCLEOTIDE SEQUENCE [LARGE SCALE GENOMIC DNA]</scope>
    <source>
        <strain evidence="2 3">DSM 100049</strain>
    </source>
</reference>
<protein>
    <submittedName>
        <fullName evidence="2">Endonuclease domain-containing protein</fullName>
    </submittedName>
</protein>
<name>A0A7Y6B651_9SPHN</name>
<dbReference type="Proteomes" id="UP000536441">
    <property type="component" value="Unassembled WGS sequence"/>
</dbReference>
<dbReference type="RefSeq" id="WP_175311974.1">
    <property type="nucleotide sequence ID" value="NZ_JACIFA010000007.1"/>
</dbReference>
<dbReference type="PANTHER" id="PTHR38590">
    <property type="entry name" value="BLL0828 PROTEIN"/>
    <property type="match status" value="1"/>
</dbReference>
<dbReference type="Pfam" id="PF04480">
    <property type="entry name" value="DUF559"/>
    <property type="match status" value="1"/>
</dbReference>
<dbReference type="CDD" id="cd01038">
    <property type="entry name" value="Endonuclease_DUF559"/>
    <property type="match status" value="1"/>
</dbReference>
<dbReference type="InterPro" id="IPR011335">
    <property type="entry name" value="Restrct_endonuc-II-like"/>
</dbReference>